<dbReference type="OrthoDB" id="6900497at2"/>
<evidence type="ECO:0000313" key="2">
    <source>
        <dbReference type="EMBL" id="SDS65097.1"/>
    </source>
</evidence>
<dbReference type="RefSeq" id="WP_090273615.1">
    <property type="nucleotide sequence ID" value="NZ_LT629748.1"/>
</dbReference>
<gene>
    <name evidence="2" type="ORF">SAMN05216198_2435</name>
</gene>
<evidence type="ECO:0008006" key="4">
    <source>
        <dbReference type="Google" id="ProtNLM"/>
    </source>
</evidence>
<dbReference type="AlphaFoldDB" id="A0A1H1TXX1"/>
<keyword evidence="3" id="KW-1185">Reference proteome</keyword>
<name>A0A1H1TXX1_9GAMM</name>
<dbReference type="Proteomes" id="UP000243426">
    <property type="component" value="Chromosome I"/>
</dbReference>
<keyword evidence="1" id="KW-1133">Transmembrane helix</keyword>
<reference evidence="3" key="1">
    <citation type="submission" date="2016-10" db="EMBL/GenBank/DDBJ databases">
        <authorList>
            <person name="Varghese N."/>
            <person name="Submissions S."/>
        </authorList>
    </citation>
    <scope>NUCLEOTIDE SEQUENCE [LARGE SCALE GENOMIC DNA]</scope>
    <source>
        <strain evidence="3">2SM5</strain>
    </source>
</reference>
<accession>A0A1H1TXX1</accession>
<dbReference type="STRING" id="797277.SAMN05216198_2435"/>
<dbReference type="InterPro" id="IPR012902">
    <property type="entry name" value="N_methyl_site"/>
</dbReference>
<proteinExistence type="predicted"/>
<evidence type="ECO:0000256" key="1">
    <source>
        <dbReference type="SAM" id="Phobius"/>
    </source>
</evidence>
<dbReference type="PROSITE" id="PS00409">
    <property type="entry name" value="PROKAR_NTER_METHYL"/>
    <property type="match status" value="1"/>
</dbReference>
<keyword evidence="1" id="KW-0472">Membrane</keyword>
<feature type="transmembrane region" description="Helical" evidence="1">
    <location>
        <begin position="20"/>
        <end position="40"/>
    </location>
</feature>
<sequence>MSTSCNKPLRSRANQRGISLLEALISVLLIAITGLGLAHVTVQALAVQRYATTENQVLLGLREALLMEDSINRVSVAGSELGFVRQSESLSVTVRVGTVDKTVNLQTETLSVTDDPGSLVGGDGQFRLDY</sequence>
<protein>
    <recommendedName>
        <fullName evidence="4">Type IV pilus assembly protein PilV</fullName>
    </recommendedName>
</protein>
<keyword evidence="1" id="KW-0812">Transmembrane</keyword>
<dbReference type="EMBL" id="LT629748">
    <property type="protein sequence ID" value="SDS65097.1"/>
    <property type="molecule type" value="Genomic_DNA"/>
</dbReference>
<dbReference type="Pfam" id="PF07963">
    <property type="entry name" value="N_methyl"/>
    <property type="match status" value="1"/>
</dbReference>
<organism evidence="2 3">
    <name type="scientific">Halopseudomonas litoralis</name>
    <dbReference type="NCBI Taxonomy" id="797277"/>
    <lineage>
        <taxon>Bacteria</taxon>
        <taxon>Pseudomonadati</taxon>
        <taxon>Pseudomonadota</taxon>
        <taxon>Gammaproteobacteria</taxon>
        <taxon>Pseudomonadales</taxon>
        <taxon>Pseudomonadaceae</taxon>
        <taxon>Halopseudomonas</taxon>
    </lineage>
</organism>
<evidence type="ECO:0000313" key="3">
    <source>
        <dbReference type="Proteomes" id="UP000243426"/>
    </source>
</evidence>